<gene>
    <name evidence="12" type="ORF">J3R75_000244</name>
</gene>
<feature type="domain" description="ABC transmembrane type-1" evidence="11">
    <location>
        <begin position="16"/>
        <end position="298"/>
    </location>
</feature>
<dbReference type="SUPFAM" id="SSF90123">
    <property type="entry name" value="ABC transporter transmembrane region"/>
    <property type="match status" value="1"/>
</dbReference>
<dbReference type="GO" id="GO:0016887">
    <property type="term" value="F:ATP hydrolysis activity"/>
    <property type="evidence" value="ECO:0007669"/>
    <property type="project" value="InterPro"/>
</dbReference>
<feature type="transmembrane region" description="Helical" evidence="9">
    <location>
        <begin position="157"/>
        <end position="177"/>
    </location>
</feature>
<accession>A0AAE3VCW1</accession>
<evidence type="ECO:0000256" key="7">
    <source>
        <dbReference type="ARBA" id="ARBA00022989"/>
    </source>
</evidence>
<dbReference type="InterPro" id="IPR036640">
    <property type="entry name" value="ABC1_TM_sf"/>
</dbReference>
<dbReference type="InterPro" id="IPR003439">
    <property type="entry name" value="ABC_transporter-like_ATP-bd"/>
</dbReference>
<dbReference type="InterPro" id="IPR027417">
    <property type="entry name" value="P-loop_NTPase"/>
</dbReference>
<evidence type="ECO:0000259" key="11">
    <source>
        <dbReference type="PROSITE" id="PS50929"/>
    </source>
</evidence>
<dbReference type="Pfam" id="PF00664">
    <property type="entry name" value="ABC_membrane"/>
    <property type="match status" value="1"/>
</dbReference>
<evidence type="ECO:0000256" key="2">
    <source>
        <dbReference type="ARBA" id="ARBA00022448"/>
    </source>
</evidence>
<dbReference type="InterPro" id="IPR011527">
    <property type="entry name" value="ABC1_TM_dom"/>
</dbReference>
<evidence type="ECO:0000313" key="13">
    <source>
        <dbReference type="Proteomes" id="UP001238163"/>
    </source>
</evidence>
<organism evidence="12 13">
    <name type="scientific">Oligosphaera ethanolica</name>
    <dbReference type="NCBI Taxonomy" id="760260"/>
    <lineage>
        <taxon>Bacteria</taxon>
        <taxon>Pseudomonadati</taxon>
        <taxon>Lentisphaerota</taxon>
        <taxon>Oligosphaeria</taxon>
        <taxon>Oligosphaerales</taxon>
        <taxon>Oligosphaeraceae</taxon>
        <taxon>Oligosphaera</taxon>
    </lineage>
</organism>
<dbReference type="PROSITE" id="PS50929">
    <property type="entry name" value="ABC_TM1F"/>
    <property type="match status" value="1"/>
</dbReference>
<comment type="caution">
    <text evidence="12">The sequence shown here is derived from an EMBL/GenBank/DDBJ whole genome shotgun (WGS) entry which is preliminary data.</text>
</comment>
<feature type="domain" description="ABC transporter" evidence="10">
    <location>
        <begin position="338"/>
        <end position="574"/>
    </location>
</feature>
<dbReference type="GO" id="GO:0005886">
    <property type="term" value="C:plasma membrane"/>
    <property type="evidence" value="ECO:0007669"/>
    <property type="project" value="UniProtKB-SubCell"/>
</dbReference>
<dbReference type="FunFam" id="3.40.50.300:FF:000221">
    <property type="entry name" value="Multidrug ABC transporter ATP-binding protein"/>
    <property type="match status" value="1"/>
</dbReference>
<dbReference type="Gene3D" id="1.20.1560.10">
    <property type="entry name" value="ABC transporter type 1, transmembrane domain"/>
    <property type="match status" value="1"/>
</dbReference>
<feature type="transmembrane region" description="Helical" evidence="9">
    <location>
        <begin position="12"/>
        <end position="31"/>
    </location>
</feature>
<evidence type="ECO:0000256" key="6">
    <source>
        <dbReference type="ARBA" id="ARBA00022840"/>
    </source>
</evidence>
<reference evidence="12" key="1">
    <citation type="submission" date="2023-07" db="EMBL/GenBank/DDBJ databases">
        <title>Genomic Encyclopedia of Type Strains, Phase IV (KMG-IV): sequencing the most valuable type-strain genomes for metagenomic binning, comparative biology and taxonomic classification.</title>
        <authorList>
            <person name="Goeker M."/>
        </authorList>
    </citation>
    <scope>NUCLEOTIDE SEQUENCE</scope>
    <source>
        <strain evidence="12">DSM 24202</strain>
    </source>
</reference>
<dbReference type="RefSeq" id="WP_307259354.1">
    <property type="nucleotide sequence ID" value="NZ_JAUSVL010000001.1"/>
</dbReference>
<dbReference type="Pfam" id="PF00005">
    <property type="entry name" value="ABC_tran"/>
    <property type="match status" value="1"/>
</dbReference>
<keyword evidence="5" id="KW-0547">Nucleotide-binding</keyword>
<keyword evidence="13" id="KW-1185">Reference proteome</keyword>
<evidence type="ECO:0000256" key="4">
    <source>
        <dbReference type="ARBA" id="ARBA00022692"/>
    </source>
</evidence>
<dbReference type="PANTHER" id="PTHR43394">
    <property type="entry name" value="ATP-DEPENDENT PERMEASE MDL1, MITOCHONDRIAL"/>
    <property type="match status" value="1"/>
</dbReference>
<evidence type="ECO:0000256" key="9">
    <source>
        <dbReference type="SAM" id="Phobius"/>
    </source>
</evidence>
<protein>
    <submittedName>
        <fullName evidence="12">ATP-binding cassette subfamily B protein</fullName>
    </submittedName>
</protein>
<proteinExistence type="predicted"/>
<evidence type="ECO:0000256" key="3">
    <source>
        <dbReference type="ARBA" id="ARBA00022475"/>
    </source>
</evidence>
<dbReference type="InterPro" id="IPR003593">
    <property type="entry name" value="AAA+_ATPase"/>
</dbReference>
<comment type="subcellular location">
    <subcellularLocation>
        <location evidence="1">Cell membrane</location>
        <topology evidence="1">Multi-pass membrane protein</topology>
    </subcellularLocation>
</comment>
<dbReference type="PROSITE" id="PS50893">
    <property type="entry name" value="ABC_TRANSPORTER_2"/>
    <property type="match status" value="1"/>
</dbReference>
<dbReference type="EMBL" id="JAUSVL010000001">
    <property type="protein sequence ID" value="MDQ0288137.1"/>
    <property type="molecule type" value="Genomic_DNA"/>
</dbReference>
<keyword evidence="7 9" id="KW-1133">Transmembrane helix</keyword>
<evidence type="ECO:0000313" key="12">
    <source>
        <dbReference type="EMBL" id="MDQ0288137.1"/>
    </source>
</evidence>
<dbReference type="GO" id="GO:0015421">
    <property type="term" value="F:ABC-type oligopeptide transporter activity"/>
    <property type="evidence" value="ECO:0007669"/>
    <property type="project" value="TreeGrafter"/>
</dbReference>
<evidence type="ECO:0000256" key="5">
    <source>
        <dbReference type="ARBA" id="ARBA00022741"/>
    </source>
</evidence>
<evidence type="ECO:0000256" key="8">
    <source>
        <dbReference type="ARBA" id="ARBA00023136"/>
    </source>
</evidence>
<dbReference type="InterPro" id="IPR039421">
    <property type="entry name" value="Type_1_exporter"/>
</dbReference>
<evidence type="ECO:0000259" key="10">
    <source>
        <dbReference type="PROSITE" id="PS50893"/>
    </source>
</evidence>
<dbReference type="InterPro" id="IPR017871">
    <property type="entry name" value="ABC_transporter-like_CS"/>
</dbReference>
<feature type="transmembrane region" description="Helical" evidence="9">
    <location>
        <begin position="51"/>
        <end position="76"/>
    </location>
</feature>
<evidence type="ECO:0000256" key="1">
    <source>
        <dbReference type="ARBA" id="ARBA00004651"/>
    </source>
</evidence>
<feature type="transmembrane region" description="Helical" evidence="9">
    <location>
        <begin position="278"/>
        <end position="296"/>
    </location>
</feature>
<dbReference type="CDD" id="cd18548">
    <property type="entry name" value="ABC_6TM_Tm287_like"/>
    <property type="match status" value="1"/>
</dbReference>
<keyword evidence="6 12" id="KW-0067">ATP-binding</keyword>
<dbReference type="AlphaFoldDB" id="A0AAE3VCW1"/>
<dbReference type="Proteomes" id="UP001238163">
    <property type="component" value="Unassembled WGS sequence"/>
</dbReference>
<dbReference type="Gene3D" id="3.40.50.300">
    <property type="entry name" value="P-loop containing nucleotide triphosphate hydrolases"/>
    <property type="match status" value="1"/>
</dbReference>
<keyword evidence="2" id="KW-0813">Transport</keyword>
<keyword evidence="8 9" id="KW-0472">Membrane</keyword>
<dbReference type="PROSITE" id="PS00211">
    <property type="entry name" value="ABC_TRANSPORTER_1"/>
    <property type="match status" value="1"/>
</dbReference>
<name>A0AAE3VCW1_9BACT</name>
<dbReference type="PANTHER" id="PTHR43394:SF1">
    <property type="entry name" value="ATP-BINDING CASSETTE SUB-FAMILY B MEMBER 10, MITOCHONDRIAL"/>
    <property type="match status" value="1"/>
</dbReference>
<dbReference type="SUPFAM" id="SSF52540">
    <property type="entry name" value="P-loop containing nucleoside triphosphate hydrolases"/>
    <property type="match status" value="1"/>
</dbReference>
<keyword evidence="3" id="KW-1003">Cell membrane</keyword>
<feature type="transmembrane region" description="Helical" evidence="9">
    <location>
        <begin position="239"/>
        <end position="258"/>
    </location>
</feature>
<keyword evidence="4 9" id="KW-0812">Transmembrane</keyword>
<dbReference type="GO" id="GO:0005524">
    <property type="term" value="F:ATP binding"/>
    <property type="evidence" value="ECO:0007669"/>
    <property type="project" value="UniProtKB-KW"/>
</dbReference>
<sequence>MKKLLRYMAPYRRQIAMAPIFMIIEVALELLQPRFMARIIDDGVGKGDLRLIWVTCLLMLGTSALAVIGGAGCTYFSSLAGQNFGADLRQALFRKVMSLSFAETDRFTTASLITRLTQDVGQVQHMLVMSLRMLVRQPLMCLGGVVMALLIDIRLAGILLLLVPPILFMSLLTYRYSRPMFSLIQEKVDRLNAALQENLAGIRVVKAYGRSDYEKKRFERENRGLSAQHLRTARFMSGMMPLTMLIMNMGILAVLYTGGWTVRSGELSVGEVMAMVNYITQILFSFMFAAFVLTDFSRAKASADRITAVMDTQPSVVDPEGAAPVAAGGRGACRGAAVEFRDVSFRYPGAAGAPVLQGVSFAIRPGETVAVLGSTGSGKSTLAHLLPRFYDATGGAVVIDGRDVRDYHLSDLRDKMSMVLQESVLFSGTVAENIRWGEASASQDEVEAAARAAQVHDFVLSFKDGYETLVGQRGITLSGGQKQRLAIARALLKKPSLLILDDSTSAIDGETEGRLHASMKEACGDMSILQIAQRISSVCNADRIVVLQDGVIVGQGRHADLLRSCRVYQEIVESQTGEDLSAKGQNGGLNHD</sequence>
<dbReference type="SMART" id="SM00382">
    <property type="entry name" value="AAA"/>
    <property type="match status" value="1"/>
</dbReference>